<comment type="caution">
    <text evidence="1">The sequence shown here is derived from an EMBL/GenBank/DDBJ whole genome shotgun (WGS) entry which is preliminary data.</text>
</comment>
<organism evidence="1 2">
    <name type="scientific">Faecalicatena acetigenes</name>
    <dbReference type="NCBI Taxonomy" id="2981790"/>
    <lineage>
        <taxon>Bacteria</taxon>
        <taxon>Bacillati</taxon>
        <taxon>Bacillota</taxon>
        <taxon>Clostridia</taxon>
        <taxon>Lachnospirales</taxon>
        <taxon>Lachnospiraceae</taxon>
        <taxon>Faecalicatena</taxon>
    </lineage>
</organism>
<dbReference type="Proteomes" id="UP001652394">
    <property type="component" value="Unassembled WGS sequence"/>
</dbReference>
<proteinExistence type="predicted"/>
<protein>
    <recommendedName>
        <fullName evidence="3">DUF374 domain-containing protein</fullName>
    </recommendedName>
</protein>
<accession>A0ABT2TB96</accession>
<reference evidence="1 2" key="1">
    <citation type="journal article" date="2021" name="ISME Commun">
        <title>Automated analysis of genomic sequences facilitates high-throughput and comprehensive description of bacteria.</title>
        <authorList>
            <person name="Hitch T.C.A."/>
        </authorList>
    </citation>
    <scope>NUCLEOTIDE SEQUENCE [LARGE SCALE GENOMIC DNA]</scope>
    <source>
        <strain evidence="1 2">H2_18</strain>
    </source>
</reference>
<dbReference type="RefSeq" id="WP_082667442.1">
    <property type="nucleotide sequence ID" value="NZ_JAOQJX010000005.1"/>
</dbReference>
<name>A0ABT2TB96_9FIRM</name>
<keyword evidence="2" id="KW-1185">Reference proteome</keyword>
<dbReference type="EMBL" id="JAOQJX010000005">
    <property type="protein sequence ID" value="MCU6746979.1"/>
    <property type="molecule type" value="Genomic_DNA"/>
</dbReference>
<evidence type="ECO:0000313" key="2">
    <source>
        <dbReference type="Proteomes" id="UP001652394"/>
    </source>
</evidence>
<sequence length="221" mass="25416">MRVRQTGQWILRHIFTGYLRILEKTVKIQWQENTQYGESQIFGFWHEDSFFMNLVLEELAHKTSPVDVIVTADTRGNYIEHMVERCGGSALRVPDGFKAFRELKKILQASYEKTHSLAIALDGPLGPRHEPKKLAFYLSEQAQEEFVGITVSYSLCIRLHKRWDKYVIPLPFTTVRVQVQDYGIVKKKEIPVLPTEADFQNCGIIAEAHGIQEECVPAPVK</sequence>
<evidence type="ECO:0008006" key="3">
    <source>
        <dbReference type="Google" id="ProtNLM"/>
    </source>
</evidence>
<gene>
    <name evidence="1" type="ORF">OCV51_04820</name>
</gene>
<evidence type="ECO:0000313" key="1">
    <source>
        <dbReference type="EMBL" id="MCU6746979.1"/>
    </source>
</evidence>